<evidence type="ECO:0000313" key="2">
    <source>
        <dbReference type="Proteomes" id="UP000831304"/>
    </source>
</evidence>
<dbReference type="InterPro" id="IPR030987">
    <property type="entry name" value="AbiV"/>
</dbReference>
<organism evidence="1 2">
    <name type="scientific">Agromyces soli</name>
    <dbReference type="NCBI Taxonomy" id="659012"/>
    <lineage>
        <taxon>Bacteria</taxon>
        <taxon>Bacillati</taxon>
        <taxon>Actinomycetota</taxon>
        <taxon>Actinomycetes</taxon>
        <taxon>Micrococcales</taxon>
        <taxon>Microbacteriaceae</taxon>
        <taxon>Agromyces</taxon>
    </lineage>
</organism>
<evidence type="ECO:0000313" key="1">
    <source>
        <dbReference type="EMBL" id="UOE27949.1"/>
    </source>
</evidence>
<protein>
    <submittedName>
        <fullName evidence="1">AbiV family abortive infection protein</fullName>
    </submittedName>
</protein>
<keyword evidence="2" id="KW-1185">Reference proteome</keyword>
<dbReference type="Pfam" id="PF18728">
    <property type="entry name" value="HEPN_AbiV"/>
    <property type="match status" value="1"/>
</dbReference>
<dbReference type="RefSeq" id="WP_243570805.1">
    <property type="nucleotide sequence ID" value="NZ_BAAARD010000008.1"/>
</dbReference>
<gene>
    <name evidence="1" type="ORF">MTP13_10675</name>
</gene>
<accession>A0ABY4AYM3</accession>
<proteinExistence type="predicted"/>
<name>A0ABY4AYM3_9MICO</name>
<dbReference type="NCBIfam" id="TIGR04498">
    <property type="entry name" value="AbiV_defense"/>
    <property type="match status" value="1"/>
</dbReference>
<sequence length="233" mass="26328">MTPEFARRFWKSLLDNASRLITDANVLLDAGSHGRARALTVLAQEELGKALWVYQEFEGAWSESTDSPRAVGRLDSHGRSHVAKYLEAIEFGSELEAFWGDYPEIEEPADGESWDDVFARRRARANEAAKAANQEKQFGFYVDLDSTGGIVTPQDLPADRVAEDLERAARVVEMLLIRDHTRMKHDAVTEYDSTGEMQWRLMPISHPADFADFVQTLQGRNHSDEDEQSPQTD</sequence>
<reference evidence="1 2" key="1">
    <citation type="submission" date="2022-03" db="EMBL/GenBank/DDBJ databases">
        <title>Agromyces sp. isolated from the gut of P. brevitarsis seulensis larvae.</title>
        <authorList>
            <person name="Won M."/>
            <person name="Kwon S.-W."/>
        </authorList>
    </citation>
    <scope>NUCLEOTIDE SEQUENCE [LARGE SCALE GENOMIC DNA]</scope>
    <source>
        <strain evidence="1 2">KACC 16215</strain>
    </source>
</reference>
<dbReference type="Proteomes" id="UP000831304">
    <property type="component" value="Chromosome"/>
</dbReference>
<dbReference type="EMBL" id="CP094533">
    <property type="protein sequence ID" value="UOE27949.1"/>
    <property type="molecule type" value="Genomic_DNA"/>
</dbReference>